<proteinExistence type="predicted"/>
<name>A0A7H0Y2L3_9BACL</name>
<organism evidence="2 3">
    <name type="scientific">Paenibacillus peoriae</name>
    <dbReference type="NCBI Taxonomy" id="59893"/>
    <lineage>
        <taxon>Bacteria</taxon>
        <taxon>Bacillati</taxon>
        <taxon>Bacillota</taxon>
        <taxon>Bacilli</taxon>
        <taxon>Bacillales</taxon>
        <taxon>Paenibacillaceae</taxon>
        <taxon>Paenibacillus</taxon>
    </lineage>
</organism>
<dbReference type="AlphaFoldDB" id="A0A7H0Y2L3"/>
<dbReference type="Proteomes" id="UP000516384">
    <property type="component" value="Chromosome"/>
</dbReference>
<dbReference type="EMBL" id="CP061172">
    <property type="protein sequence ID" value="QNR65321.1"/>
    <property type="molecule type" value="Genomic_DNA"/>
</dbReference>
<evidence type="ECO:0000256" key="1">
    <source>
        <dbReference type="SAM" id="SignalP"/>
    </source>
</evidence>
<evidence type="ECO:0000313" key="2">
    <source>
        <dbReference type="EMBL" id="QNR65321.1"/>
    </source>
</evidence>
<gene>
    <name evidence="2" type="ORF">IAQ67_15600</name>
</gene>
<reference evidence="2 3" key="1">
    <citation type="submission" date="2020-09" db="EMBL/GenBank/DDBJ databases">
        <title>Characterization of Paenibacillus peoriae strain ZF390 with broad-spectrum antimicrobial activity as a potential biocontrol agent.</title>
        <authorList>
            <person name="Li L."/>
            <person name="Zhao Y."/>
            <person name="Li B."/>
            <person name="Xie X."/>
        </authorList>
    </citation>
    <scope>NUCLEOTIDE SEQUENCE [LARGE SCALE GENOMIC DNA]</scope>
    <source>
        <strain evidence="2 3">ZF390</strain>
    </source>
</reference>
<evidence type="ECO:0000313" key="3">
    <source>
        <dbReference type="Proteomes" id="UP000516384"/>
    </source>
</evidence>
<feature type="chain" id="PRO_5038643940" evidence="1">
    <location>
        <begin position="25"/>
        <end position="296"/>
    </location>
</feature>
<accession>A0A7H0Y2L3</accession>
<sequence>MNKKLLMLCSSLVLSFSLVGTCFAAAESPPIKEKASGFSYNSVDNVFSTKSNLEDVQVKQNGSHLSVSYVLDDKAVTLETEKYAEDDFDKYSGDAVIEGKSELQTDIIANENGLSGVVFDSKQNVDHAFVIDYKGEAVQKTSEIINSINASQSETKISAEKSDVISPSTTSRDLTARITHKPSEMGGLGRTGYNDGTLYYTRYTNHPDGIKIYFDRLNATIEKLGPFGSFGIKNADELYGSVYTTPFDAKQPITDYYIRTTSTSSKNFIFYSAAAKEAKVAGLPVYSFETKEMILP</sequence>
<keyword evidence="1" id="KW-0732">Signal</keyword>
<dbReference type="RefSeq" id="WP_190297225.1">
    <property type="nucleotide sequence ID" value="NZ_CP061172.1"/>
</dbReference>
<feature type="signal peptide" evidence="1">
    <location>
        <begin position="1"/>
        <end position="24"/>
    </location>
</feature>
<protein>
    <submittedName>
        <fullName evidence="2">Uncharacterized protein</fullName>
    </submittedName>
</protein>